<reference evidence="3" key="1">
    <citation type="submission" date="2022-09" db="EMBL/GenBank/DDBJ databases">
        <title>Aureispira anguillicida sp. nov., isolated from Leptocephalus of Japanese eel Anguilla japonica.</title>
        <authorList>
            <person name="Yuasa K."/>
            <person name="Mekata T."/>
            <person name="Ikunari K."/>
        </authorList>
    </citation>
    <scope>NUCLEOTIDE SEQUENCE</scope>
    <source>
        <strain evidence="3">EL160426</strain>
    </source>
</reference>
<proteinExistence type="predicted"/>
<evidence type="ECO:0000256" key="1">
    <source>
        <dbReference type="SAM" id="Phobius"/>
    </source>
</evidence>
<dbReference type="SUPFAM" id="SSF48452">
    <property type="entry name" value="TPR-like"/>
    <property type="match status" value="1"/>
</dbReference>
<feature type="transmembrane region" description="Helical" evidence="1">
    <location>
        <begin position="1004"/>
        <end position="1023"/>
    </location>
</feature>
<keyword evidence="1" id="KW-0812">Transmembrane</keyword>
<gene>
    <name evidence="3" type="ORF">AsAng_0003420</name>
</gene>
<keyword evidence="1" id="KW-1133">Transmembrane helix</keyword>
<keyword evidence="4" id="KW-1185">Reference proteome</keyword>
<dbReference type="Pfam" id="PF12770">
    <property type="entry name" value="CHAT"/>
    <property type="match status" value="1"/>
</dbReference>
<evidence type="ECO:0000313" key="3">
    <source>
        <dbReference type="EMBL" id="BDS09638.1"/>
    </source>
</evidence>
<dbReference type="EMBL" id="AP026867">
    <property type="protein sequence ID" value="BDS09638.1"/>
    <property type="molecule type" value="Genomic_DNA"/>
</dbReference>
<keyword evidence="1" id="KW-0472">Membrane</keyword>
<protein>
    <submittedName>
        <fullName evidence="3">CHAT domain-containing protein</fullName>
    </submittedName>
</protein>
<evidence type="ECO:0000259" key="2">
    <source>
        <dbReference type="Pfam" id="PF12770"/>
    </source>
</evidence>
<dbReference type="KEGG" id="aup:AsAng_0003420"/>
<feature type="transmembrane region" description="Helical" evidence="1">
    <location>
        <begin position="7"/>
        <end position="25"/>
    </location>
</feature>
<dbReference type="Proteomes" id="UP001060919">
    <property type="component" value="Chromosome"/>
</dbReference>
<accession>A0A915Y9N5</accession>
<dbReference type="PANTHER" id="PTHR10098">
    <property type="entry name" value="RAPSYN-RELATED"/>
    <property type="match status" value="1"/>
</dbReference>
<feature type="domain" description="CHAT" evidence="2">
    <location>
        <begin position="698"/>
        <end position="992"/>
    </location>
</feature>
<dbReference type="InterPro" id="IPR011990">
    <property type="entry name" value="TPR-like_helical_dom_sf"/>
</dbReference>
<dbReference type="Gene3D" id="1.25.40.10">
    <property type="entry name" value="Tetratricopeptide repeat domain"/>
    <property type="match status" value="2"/>
</dbReference>
<organism evidence="3 4">
    <name type="scientific">Aureispira anguillae</name>
    <dbReference type="NCBI Taxonomy" id="2864201"/>
    <lineage>
        <taxon>Bacteria</taxon>
        <taxon>Pseudomonadati</taxon>
        <taxon>Bacteroidota</taxon>
        <taxon>Saprospiria</taxon>
        <taxon>Saprospirales</taxon>
        <taxon>Saprospiraceae</taxon>
        <taxon>Aureispira</taxon>
    </lineage>
</organism>
<dbReference type="InterPro" id="IPR024983">
    <property type="entry name" value="CHAT_dom"/>
</dbReference>
<evidence type="ECO:0000313" key="4">
    <source>
        <dbReference type="Proteomes" id="UP001060919"/>
    </source>
</evidence>
<dbReference type="AlphaFoldDB" id="A0A915Y9N5"/>
<sequence>MRTHHFILLMLVLGFCSIIFLFSSFQVPQNKTVIQDRMAWFKSQQMFDSLMHYESLLVDRLTKEEDQASLVENGKWFIGTMLNSQQVSMAQKWALLQNTSVSKAWEYAYSSQLYWESEKQDSAYIYLDLLEQLTEKKEALIYAYGFFAKEFATKKNTLQKAFEYLNQAEQLLQTTSDSILLYANQATVYTAIGYFKEALRAGRAVVYHQLQNKYIDSVSLAFAYDRLAEIYWAQSNYEQAKRYAGEAINYMADRSGYAYQTASMWYRWASCYFNLENKPLETILYLRKVFSLLPKEEQLPSFGKMYIDACAMMALQFLEVKQLDSTQIYLDAAQKLQKKLAYKIGETEAIQAKLYFEKGELTLAERAFKEAVAATKKEHGSKSLLTAIRGLELGNYYKTQKKYKLANSVLEEAFWALSTVSKFKTFPAMHTICSRSNAIQILRSKIETMLILYEKSKYNVSLKDIYSSALYNLDLLRKVSNTATSNTDFLTFSVSVYEQAIEACELLFHHNQEQHYLHEAFQLAEESKVVLLQKMMEEPKAQKFGGVSPKLIQAELELQGRMVWYQQRYWEAVLNKDSLQMNWYQEQMASFDADLEGLKEELKITEPKYYQFKYQNSIASLDSIQQTLSDSTILVQYLEGSRSIYQFIICKDTLAVRKIFWRTYKPTILKYYKHFTHPKLKQHSQSGGFKDFCITSYELYHKLMHHELLSSGKRLVIIPDGLLNYIPFGTLLTDIPLDNVHKINFPQLAYLLKEKQIAYNYSSSLWLREMNHLKAPINHEILGMAATYTDEKIAGFRAKKWQKIRSQLTQHEGRDAEMDSLSNNYAGDFYTDRYATEYYLKDYAADYGILHLAIYGIIDPEFPEYSSLIFAEDAYEKEDNFLTINEIKQLNLNTDMVVLSNCQTGYGPYQRGEGLISLGRSFMYAGSPAVVLSLWEQNDESTPILMDYFYENLKHKIDKDEALRQAKLRYLKSTKGLKAHPVYWAGFITVGNYQAIEVEEPVVYIWWFIIPIAFLGFLGWWSMQALRQRR</sequence>
<name>A0A915Y9N5_9BACT</name>